<dbReference type="PANTHER" id="PTHR12606:SF1">
    <property type="entry name" value="UBIQUITIN-LIKE-SPECIFIC PROTEASE 1A"/>
    <property type="match status" value="1"/>
</dbReference>
<dbReference type="GO" id="GO:0005634">
    <property type="term" value="C:nucleus"/>
    <property type="evidence" value="ECO:0007669"/>
    <property type="project" value="TreeGrafter"/>
</dbReference>
<organism evidence="7 8">
    <name type="scientific">Corchorus capsularis</name>
    <name type="common">Jute</name>
    <dbReference type="NCBI Taxonomy" id="210143"/>
    <lineage>
        <taxon>Eukaryota</taxon>
        <taxon>Viridiplantae</taxon>
        <taxon>Streptophyta</taxon>
        <taxon>Embryophyta</taxon>
        <taxon>Tracheophyta</taxon>
        <taxon>Spermatophyta</taxon>
        <taxon>Magnoliopsida</taxon>
        <taxon>eudicotyledons</taxon>
        <taxon>Gunneridae</taxon>
        <taxon>Pentapetalae</taxon>
        <taxon>rosids</taxon>
        <taxon>malvids</taxon>
        <taxon>Malvales</taxon>
        <taxon>Malvaceae</taxon>
        <taxon>Grewioideae</taxon>
        <taxon>Apeibeae</taxon>
        <taxon>Corchorus</taxon>
    </lineage>
</organism>
<gene>
    <name evidence="7" type="ORF">CCACVL1_04369</name>
</gene>
<dbReference type="GO" id="GO:0016929">
    <property type="term" value="F:deSUMOylase activity"/>
    <property type="evidence" value="ECO:0007669"/>
    <property type="project" value="TreeGrafter"/>
</dbReference>
<evidence type="ECO:0000256" key="2">
    <source>
        <dbReference type="ARBA" id="ARBA00022670"/>
    </source>
</evidence>
<keyword evidence="8" id="KW-1185">Reference proteome</keyword>
<dbReference type="OrthoDB" id="2288540at2759"/>
<dbReference type="STRING" id="210143.A0A1R3JT60"/>
<evidence type="ECO:0000256" key="1">
    <source>
        <dbReference type="ARBA" id="ARBA00005234"/>
    </source>
</evidence>
<dbReference type="Pfam" id="PF02902">
    <property type="entry name" value="Peptidase_C48"/>
    <property type="match status" value="1"/>
</dbReference>
<feature type="compositionally biased region" description="Polar residues" evidence="5">
    <location>
        <begin position="211"/>
        <end position="239"/>
    </location>
</feature>
<dbReference type="PANTHER" id="PTHR12606">
    <property type="entry name" value="SENTRIN/SUMO-SPECIFIC PROTEASE"/>
    <property type="match status" value="1"/>
</dbReference>
<dbReference type="PROSITE" id="PS50600">
    <property type="entry name" value="ULP_PROTEASE"/>
    <property type="match status" value="1"/>
</dbReference>
<dbReference type="Proteomes" id="UP000188268">
    <property type="component" value="Unassembled WGS sequence"/>
</dbReference>
<dbReference type="Gramene" id="OMO98028">
    <property type="protein sequence ID" value="OMO98028"/>
    <property type="gene ID" value="CCACVL1_04369"/>
</dbReference>
<evidence type="ECO:0000256" key="4">
    <source>
        <dbReference type="ARBA" id="ARBA00022807"/>
    </source>
</evidence>
<dbReference type="AlphaFoldDB" id="A0A1R3JT60"/>
<dbReference type="GO" id="GO:0016926">
    <property type="term" value="P:protein desumoylation"/>
    <property type="evidence" value="ECO:0007669"/>
    <property type="project" value="TreeGrafter"/>
</dbReference>
<protein>
    <submittedName>
        <fullName evidence="7">Peptidase C48, SUMO/Sentrin/Ubl1</fullName>
    </submittedName>
</protein>
<proteinExistence type="inferred from homology"/>
<dbReference type="InterPro" id="IPR003653">
    <property type="entry name" value="Peptidase_C48_C"/>
</dbReference>
<dbReference type="InterPro" id="IPR038765">
    <property type="entry name" value="Papain-like_cys_pep_sf"/>
</dbReference>
<reference evidence="7 8" key="1">
    <citation type="submission" date="2013-09" db="EMBL/GenBank/DDBJ databases">
        <title>Corchorus capsularis genome sequencing.</title>
        <authorList>
            <person name="Alam M."/>
            <person name="Haque M.S."/>
            <person name="Islam M.S."/>
            <person name="Emdad E.M."/>
            <person name="Islam M.M."/>
            <person name="Ahmed B."/>
            <person name="Halim A."/>
            <person name="Hossen Q.M.M."/>
            <person name="Hossain M.Z."/>
            <person name="Ahmed R."/>
            <person name="Khan M.M."/>
            <person name="Islam R."/>
            <person name="Rashid M.M."/>
            <person name="Khan S.A."/>
            <person name="Rahman M.S."/>
            <person name="Alam M."/>
        </authorList>
    </citation>
    <scope>NUCLEOTIDE SEQUENCE [LARGE SCALE GENOMIC DNA]</scope>
    <source>
        <strain evidence="8">cv. CVL-1</strain>
        <tissue evidence="7">Whole seedling</tissue>
    </source>
</reference>
<comment type="caution">
    <text evidence="7">The sequence shown here is derived from an EMBL/GenBank/DDBJ whole genome shotgun (WGS) entry which is preliminary data.</text>
</comment>
<evidence type="ECO:0000256" key="5">
    <source>
        <dbReference type="SAM" id="MobiDB-lite"/>
    </source>
</evidence>
<sequence>VEVNECQCKDYDINDDGMKNSWTVNSPALDEQENSVKMELDGEDHDEEVPQVKEKIHGWKELEALKCDVIATNEKVDLVQGLLNSFGDEIGWIKRQLMLLVEQRNSSERMTMGGMTRSVGDECEEGGNGFKGGLGSTARARGCEKRKQCFMEKSIDINAIPKSTCNGLGSYDVGDTDLGVKSFRGFKSAEKRSSSVRRHQDCRDRCRKNGTPGSKSSNMKGSTSKASTGRQFSDGSAQNPFIVDPDIHNKDSTDGEIDSPRSGGSIQFNHVFRSPKPKKVKSRVGLKVDPAEGKMDQSYSTILEDPYPSTQKCYEYKLGKILLGKSFKLISLRPKVWVVDQSKIVDSTNFYELKTWVIRSYMDNTPFLTTLDHCEEVAIPICLFKHWFLMVIDMKSQSILVFDSQRIGDIDGHRLAAVDKVRNFCSILFDDPVFGMGRNKVIGLRQWPIRHSEGVPQQTNGDDCGVFTMKFMMARNGLPYMDVRCGNAERYRLAGMLANSRLNLVRHDVMGVLSSAGLI</sequence>
<keyword evidence="2" id="KW-0645">Protease</keyword>
<evidence type="ECO:0000313" key="7">
    <source>
        <dbReference type="EMBL" id="OMO98028.1"/>
    </source>
</evidence>
<dbReference type="Gene3D" id="3.40.395.10">
    <property type="entry name" value="Adenoviral Proteinase, Chain A"/>
    <property type="match status" value="1"/>
</dbReference>
<evidence type="ECO:0000259" key="6">
    <source>
        <dbReference type="PROSITE" id="PS50600"/>
    </source>
</evidence>
<dbReference type="EMBL" id="AWWV01007151">
    <property type="protein sequence ID" value="OMO98028.1"/>
    <property type="molecule type" value="Genomic_DNA"/>
</dbReference>
<evidence type="ECO:0000313" key="8">
    <source>
        <dbReference type="Proteomes" id="UP000188268"/>
    </source>
</evidence>
<feature type="compositionally biased region" description="Basic and acidic residues" evidence="5">
    <location>
        <begin position="188"/>
        <end position="204"/>
    </location>
</feature>
<keyword evidence="4" id="KW-0788">Thiol protease</keyword>
<evidence type="ECO:0000256" key="3">
    <source>
        <dbReference type="ARBA" id="ARBA00022801"/>
    </source>
</evidence>
<feature type="domain" description="Ubiquitin-like protease family profile" evidence="6">
    <location>
        <begin position="265"/>
        <end position="475"/>
    </location>
</feature>
<feature type="region of interest" description="Disordered" evidence="5">
    <location>
        <begin position="251"/>
        <end position="270"/>
    </location>
</feature>
<accession>A0A1R3JT60</accession>
<keyword evidence="3" id="KW-0378">Hydrolase</keyword>
<feature type="region of interest" description="Disordered" evidence="5">
    <location>
        <begin position="188"/>
        <end position="244"/>
    </location>
</feature>
<feature type="non-terminal residue" evidence="7">
    <location>
        <position position="1"/>
    </location>
</feature>
<name>A0A1R3JT60_COCAP</name>
<dbReference type="GO" id="GO:0006508">
    <property type="term" value="P:proteolysis"/>
    <property type="evidence" value="ECO:0007669"/>
    <property type="project" value="UniProtKB-KW"/>
</dbReference>
<comment type="similarity">
    <text evidence="1">Belongs to the peptidase C48 family.</text>
</comment>
<dbReference type="SUPFAM" id="SSF54001">
    <property type="entry name" value="Cysteine proteinases"/>
    <property type="match status" value="1"/>
</dbReference>